<feature type="transmembrane region" description="Helical" evidence="1">
    <location>
        <begin position="32"/>
        <end position="49"/>
    </location>
</feature>
<accession>A0A7W7P1Y2</accession>
<sequence>MPEACSGNKGQIQPAEQALRSRYALYRAGQNRIILLFALALGVGVLLLSKVGQNITVFDLGELVVSMALGAWVWRKIRLVPTKTHEEVSDDNSE</sequence>
<dbReference type="Proteomes" id="UP000566995">
    <property type="component" value="Unassembled WGS sequence"/>
</dbReference>
<name>A0A7W7P1Y2_PSENT</name>
<keyword evidence="1" id="KW-0812">Transmembrane</keyword>
<comment type="caution">
    <text evidence="2">The sequence shown here is derived from an EMBL/GenBank/DDBJ whole genome shotgun (WGS) entry which is preliminary data.</text>
</comment>
<proteinExistence type="predicted"/>
<reference evidence="2 3" key="1">
    <citation type="submission" date="2020-08" db="EMBL/GenBank/DDBJ databases">
        <title>Functional genomics of gut bacteria from endangered species of beetles.</title>
        <authorList>
            <person name="Carlos-Shanley C."/>
        </authorList>
    </citation>
    <scope>NUCLEOTIDE SEQUENCE [LARGE SCALE GENOMIC DNA]</scope>
    <source>
        <strain evidence="2 3">S00179</strain>
    </source>
</reference>
<evidence type="ECO:0000313" key="3">
    <source>
        <dbReference type="Proteomes" id="UP000566995"/>
    </source>
</evidence>
<dbReference type="AlphaFoldDB" id="A0A7W7P1Y2"/>
<dbReference type="EMBL" id="JACHLI010000018">
    <property type="protein sequence ID" value="MBB4865328.1"/>
    <property type="molecule type" value="Genomic_DNA"/>
</dbReference>
<feature type="transmembrane region" description="Helical" evidence="1">
    <location>
        <begin position="55"/>
        <end position="74"/>
    </location>
</feature>
<keyword evidence="1" id="KW-0472">Membrane</keyword>
<evidence type="ECO:0000256" key="1">
    <source>
        <dbReference type="SAM" id="Phobius"/>
    </source>
</evidence>
<evidence type="ECO:0000313" key="2">
    <source>
        <dbReference type="EMBL" id="MBB4865328.1"/>
    </source>
</evidence>
<dbReference type="RefSeq" id="WP_184592698.1">
    <property type="nucleotide sequence ID" value="NZ_JACHLI010000018.1"/>
</dbReference>
<gene>
    <name evidence="2" type="ORF">HNP46_004209</name>
</gene>
<keyword evidence="1" id="KW-1133">Transmembrane helix</keyword>
<organism evidence="2 3">
    <name type="scientific">Pseudomonas nitroreducens</name>
    <dbReference type="NCBI Taxonomy" id="46680"/>
    <lineage>
        <taxon>Bacteria</taxon>
        <taxon>Pseudomonadati</taxon>
        <taxon>Pseudomonadota</taxon>
        <taxon>Gammaproteobacteria</taxon>
        <taxon>Pseudomonadales</taxon>
        <taxon>Pseudomonadaceae</taxon>
        <taxon>Pseudomonas</taxon>
    </lineage>
</organism>
<protein>
    <submittedName>
        <fullName evidence="2">Uncharacterized protein</fullName>
    </submittedName>
</protein>